<dbReference type="AlphaFoldDB" id="A0A5B7HCD7"/>
<sequence length="102" mass="11671">MVKETAHQDTMEHSRYWSHAEHRGMVGECSCVSIDTDSFQENTHRFYNSYTMSLNPLYVHTGFAAVNRNPQRTKALHSTKSVFLQLGSVLETLATRKLSLHT</sequence>
<keyword evidence="2" id="KW-1185">Reference proteome</keyword>
<comment type="caution">
    <text evidence="1">The sequence shown here is derived from an EMBL/GenBank/DDBJ whole genome shotgun (WGS) entry which is preliminary data.</text>
</comment>
<protein>
    <submittedName>
        <fullName evidence="1">Uncharacterized protein</fullName>
    </submittedName>
</protein>
<name>A0A5B7HCD7_PORTR</name>
<organism evidence="1 2">
    <name type="scientific">Portunus trituberculatus</name>
    <name type="common">Swimming crab</name>
    <name type="synonym">Neptunus trituberculatus</name>
    <dbReference type="NCBI Taxonomy" id="210409"/>
    <lineage>
        <taxon>Eukaryota</taxon>
        <taxon>Metazoa</taxon>
        <taxon>Ecdysozoa</taxon>
        <taxon>Arthropoda</taxon>
        <taxon>Crustacea</taxon>
        <taxon>Multicrustacea</taxon>
        <taxon>Malacostraca</taxon>
        <taxon>Eumalacostraca</taxon>
        <taxon>Eucarida</taxon>
        <taxon>Decapoda</taxon>
        <taxon>Pleocyemata</taxon>
        <taxon>Brachyura</taxon>
        <taxon>Eubrachyura</taxon>
        <taxon>Portunoidea</taxon>
        <taxon>Portunidae</taxon>
        <taxon>Portuninae</taxon>
        <taxon>Portunus</taxon>
    </lineage>
</organism>
<dbReference type="Proteomes" id="UP000324222">
    <property type="component" value="Unassembled WGS sequence"/>
</dbReference>
<evidence type="ECO:0000313" key="2">
    <source>
        <dbReference type="Proteomes" id="UP000324222"/>
    </source>
</evidence>
<proteinExistence type="predicted"/>
<reference evidence="1 2" key="1">
    <citation type="submission" date="2019-05" db="EMBL/GenBank/DDBJ databases">
        <title>Another draft genome of Portunus trituberculatus and its Hox gene families provides insights of decapod evolution.</title>
        <authorList>
            <person name="Jeong J.-H."/>
            <person name="Song I."/>
            <person name="Kim S."/>
            <person name="Choi T."/>
            <person name="Kim D."/>
            <person name="Ryu S."/>
            <person name="Kim W."/>
        </authorList>
    </citation>
    <scope>NUCLEOTIDE SEQUENCE [LARGE SCALE GENOMIC DNA]</scope>
    <source>
        <tissue evidence="1">Muscle</tissue>
    </source>
</reference>
<evidence type="ECO:0000313" key="1">
    <source>
        <dbReference type="EMBL" id="MPC67783.1"/>
    </source>
</evidence>
<accession>A0A5B7HCD7</accession>
<gene>
    <name evidence="1" type="ORF">E2C01_061967</name>
</gene>
<dbReference type="EMBL" id="VSRR010026756">
    <property type="protein sequence ID" value="MPC67783.1"/>
    <property type="molecule type" value="Genomic_DNA"/>
</dbReference>